<feature type="compositionally biased region" description="Basic and acidic residues" evidence="1">
    <location>
        <begin position="73"/>
        <end position="86"/>
    </location>
</feature>
<reference evidence="3" key="3">
    <citation type="submission" date="2015-06" db="UniProtKB">
        <authorList>
            <consortium name="EnsemblMetazoa"/>
        </authorList>
    </citation>
    <scope>IDENTIFICATION</scope>
</reference>
<protein>
    <recommendedName>
        <fullName evidence="5">Protein FAM204A</fullName>
    </recommendedName>
</protein>
<gene>
    <name evidence="3" type="primary">20199266</name>
    <name evidence="2" type="ORF">HELRODRAFT_161665</name>
</gene>
<dbReference type="HOGENOM" id="CLU_102986_1_0_1"/>
<dbReference type="AlphaFoldDB" id="T1ERR6"/>
<dbReference type="EMBL" id="AMQM01000876">
    <property type="status" value="NOT_ANNOTATED_CDS"/>
    <property type="molecule type" value="Genomic_DNA"/>
</dbReference>
<dbReference type="OMA" id="REKHWKE"/>
<evidence type="ECO:0000313" key="3">
    <source>
        <dbReference type="EnsemblMetazoa" id="HelroP161665"/>
    </source>
</evidence>
<keyword evidence="4" id="KW-1185">Reference proteome</keyword>
<dbReference type="CTD" id="20199266"/>
<accession>T1ERR6</accession>
<feature type="region of interest" description="Disordered" evidence="1">
    <location>
        <begin position="1"/>
        <end position="20"/>
    </location>
</feature>
<dbReference type="PANTHER" id="PTHR14386">
    <property type="entry name" value="PROTEIN FAM204A"/>
    <property type="match status" value="1"/>
</dbReference>
<organism evidence="3 4">
    <name type="scientific">Helobdella robusta</name>
    <name type="common">Californian leech</name>
    <dbReference type="NCBI Taxonomy" id="6412"/>
    <lineage>
        <taxon>Eukaryota</taxon>
        <taxon>Metazoa</taxon>
        <taxon>Spiralia</taxon>
        <taxon>Lophotrochozoa</taxon>
        <taxon>Annelida</taxon>
        <taxon>Clitellata</taxon>
        <taxon>Hirudinea</taxon>
        <taxon>Rhynchobdellida</taxon>
        <taxon>Glossiphoniidae</taxon>
        <taxon>Helobdella</taxon>
    </lineage>
</organism>
<reference evidence="2 4" key="2">
    <citation type="journal article" date="2013" name="Nature">
        <title>Insights into bilaterian evolution from three spiralian genomes.</title>
        <authorList>
            <person name="Simakov O."/>
            <person name="Marletaz F."/>
            <person name="Cho S.J."/>
            <person name="Edsinger-Gonzales E."/>
            <person name="Havlak P."/>
            <person name="Hellsten U."/>
            <person name="Kuo D.H."/>
            <person name="Larsson T."/>
            <person name="Lv J."/>
            <person name="Arendt D."/>
            <person name="Savage R."/>
            <person name="Osoegawa K."/>
            <person name="de Jong P."/>
            <person name="Grimwood J."/>
            <person name="Chapman J.A."/>
            <person name="Shapiro H."/>
            <person name="Aerts A."/>
            <person name="Otillar R.P."/>
            <person name="Terry A.Y."/>
            <person name="Boore J.L."/>
            <person name="Grigoriev I.V."/>
            <person name="Lindberg D.R."/>
            <person name="Seaver E.C."/>
            <person name="Weisblat D.A."/>
            <person name="Putnam N.H."/>
            <person name="Rokhsar D.S."/>
        </authorList>
    </citation>
    <scope>NUCLEOTIDE SEQUENCE</scope>
</reference>
<evidence type="ECO:0008006" key="5">
    <source>
        <dbReference type="Google" id="ProtNLM"/>
    </source>
</evidence>
<dbReference type="RefSeq" id="XP_009019806.1">
    <property type="nucleotide sequence ID" value="XM_009021558.1"/>
</dbReference>
<dbReference type="EMBL" id="KB096742">
    <property type="protein sequence ID" value="ESO02398.1"/>
    <property type="molecule type" value="Genomic_DNA"/>
</dbReference>
<evidence type="ECO:0000313" key="2">
    <source>
        <dbReference type="EMBL" id="ESO02398.1"/>
    </source>
</evidence>
<feature type="region of interest" description="Disordered" evidence="1">
    <location>
        <begin position="36"/>
        <end position="88"/>
    </location>
</feature>
<proteinExistence type="predicted"/>
<dbReference type="OrthoDB" id="2418792at2759"/>
<dbReference type="InterPro" id="IPR037690">
    <property type="entry name" value="FAM204A"/>
</dbReference>
<evidence type="ECO:0000313" key="4">
    <source>
        <dbReference type="Proteomes" id="UP000015101"/>
    </source>
</evidence>
<dbReference type="eggNOG" id="ENOG502RXHD">
    <property type="taxonomic scope" value="Eukaryota"/>
</dbReference>
<evidence type="ECO:0000256" key="1">
    <source>
        <dbReference type="SAM" id="MobiDB-lite"/>
    </source>
</evidence>
<dbReference type="Proteomes" id="UP000015101">
    <property type="component" value="Unassembled WGS sequence"/>
</dbReference>
<dbReference type="EnsemblMetazoa" id="HelroT161665">
    <property type="protein sequence ID" value="HelroP161665"/>
    <property type="gene ID" value="HelroG161665"/>
</dbReference>
<sequence length="192" mass="22818">MDSSKKDEREEKEFSKVSDKNWQKYRSLRNKLDLLSEKQKKKEELKAAKKKRPTCEEKYLNKDQPPTADAEDIEKVNDKGDGKKNDSNWLELRPYIDINSHLIKTTGTTRKPKNSLERKIDEALSKNEISKAFELNDRLASREFSKKIIEACDAKRYVEKLKSVEEMKKSKKKRRYPWGFEQKQRWETKGNM</sequence>
<dbReference type="PANTHER" id="PTHR14386:SF2">
    <property type="entry name" value="PROTEIN FAM204A"/>
    <property type="match status" value="1"/>
</dbReference>
<name>T1ERR6_HELRO</name>
<reference evidence="4" key="1">
    <citation type="submission" date="2012-12" db="EMBL/GenBank/DDBJ databases">
        <authorList>
            <person name="Hellsten U."/>
            <person name="Grimwood J."/>
            <person name="Chapman J.A."/>
            <person name="Shapiro H."/>
            <person name="Aerts A."/>
            <person name="Otillar R.P."/>
            <person name="Terry A.Y."/>
            <person name="Boore J.L."/>
            <person name="Simakov O."/>
            <person name="Marletaz F."/>
            <person name="Cho S.-J."/>
            <person name="Edsinger-Gonzales E."/>
            <person name="Havlak P."/>
            <person name="Kuo D.-H."/>
            <person name="Larsson T."/>
            <person name="Lv J."/>
            <person name="Arendt D."/>
            <person name="Savage R."/>
            <person name="Osoegawa K."/>
            <person name="de Jong P."/>
            <person name="Lindberg D.R."/>
            <person name="Seaver E.C."/>
            <person name="Weisblat D.A."/>
            <person name="Putnam N.H."/>
            <person name="Grigoriev I.V."/>
            <person name="Rokhsar D.S."/>
        </authorList>
    </citation>
    <scope>NUCLEOTIDE SEQUENCE</scope>
</reference>
<dbReference type="KEGG" id="hro:HELRODRAFT_161665"/>
<dbReference type="GeneID" id="20199266"/>
<feature type="compositionally biased region" description="Basic and acidic residues" evidence="1">
    <location>
        <begin position="36"/>
        <end position="61"/>
    </location>
</feature>
<dbReference type="InParanoid" id="T1ERR6"/>